<dbReference type="EMBL" id="LXQA010248076">
    <property type="protein sequence ID" value="MCI37761.1"/>
    <property type="molecule type" value="Genomic_DNA"/>
</dbReference>
<evidence type="ECO:0000313" key="2">
    <source>
        <dbReference type="Proteomes" id="UP000265520"/>
    </source>
</evidence>
<sequence>WSVKMMNCSDLIGGAGVVATGGHWYGGDWFLSLNNVSSWEGEDN</sequence>
<feature type="non-terminal residue" evidence="1">
    <location>
        <position position="44"/>
    </location>
</feature>
<keyword evidence="2" id="KW-1185">Reference proteome</keyword>
<evidence type="ECO:0000313" key="1">
    <source>
        <dbReference type="EMBL" id="MCI37761.1"/>
    </source>
</evidence>
<feature type="non-terminal residue" evidence="1">
    <location>
        <position position="1"/>
    </location>
</feature>
<reference evidence="1 2" key="1">
    <citation type="journal article" date="2018" name="Front. Plant Sci.">
        <title>Red Clover (Trifolium pratense) and Zigzag Clover (T. medium) - A Picture of Genomic Similarities and Differences.</title>
        <authorList>
            <person name="Dluhosova J."/>
            <person name="Istvanek J."/>
            <person name="Nedelnik J."/>
            <person name="Repkova J."/>
        </authorList>
    </citation>
    <scope>NUCLEOTIDE SEQUENCE [LARGE SCALE GENOMIC DNA]</scope>
    <source>
        <strain evidence="2">cv. 10/8</strain>
        <tissue evidence="1">Leaf</tissue>
    </source>
</reference>
<accession>A0A392RMA3</accession>
<name>A0A392RMA3_9FABA</name>
<comment type="caution">
    <text evidence="1">The sequence shown here is derived from an EMBL/GenBank/DDBJ whole genome shotgun (WGS) entry which is preliminary data.</text>
</comment>
<proteinExistence type="predicted"/>
<dbReference type="Proteomes" id="UP000265520">
    <property type="component" value="Unassembled WGS sequence"/>
</dbReference>
<organism evidence="1 2">
    <name type="scientific">Trifolium medium</name>
    <dbReference type="NCBI Taxonomy" id="97028"/>
    <lineage>
        <taxon>Eukaryota</taxon>
        <taxon>Viridiplantae</taxon>
        <taxon>Streptophyta</taxon>
        <taxon>Embryophyta</taxon>
        <taxon>Tracheophyta</taxon>
        <taxon>Spermatophyta</taxon>
        <taxon>Magnoliopsida</taxon>
        <taxon>eudicotyledons</taxon>
        <taxon>Gunneridae</taxon>
        <taxon>Pentapetalae</taxon>
        <taxon>rosids</taxon>
        <taxon>fabids</taxon>
        <taxon>Fabales</taxon>
        <taxon>Fabaceae</taxon>
        <taxon>Papilionoideae</taxon>
        <taxon>50 kb inversion clade</taxon>
        <taxon>NPAAA clade</taxon>
        <taxon>Hologalegina</taxon>
        <taxon>IRL clade</taxon>
        <taxon>Trifolieae</taxon>
        <taxon>Trifolium</taxon>
    </lineage>
</organism>
<dbReference type="AlphaFoldDB" id="A0A392RMA3"/>
<protein>
    <submittedName>
        <fullName evidence="1">Uncharacterized protein</fullName>
    </submittedName>
</protein>